<sequence>MTNQNEQREIKYDSRPGINSIFILKMLHQELLYLTMADGQI</sequence>
<name>D4ZFR8_SHEVD</name>
<dbReference type="Proteomes" id="UP000002350">
    <property type="component" value="Chromosome"/>
</dbReference>
<protein>
    <submittedName>
        <fullName evidence="1">Uncharacterized protein</fullName>
    </submittedName>
</protein>
<proteinExistence type="predicted"/>
<keyword evidence="2" id="KW-1185">Reference proteome</keyword>
<reference evidence="2" key="1">
    <citation type="journal article" date="2010" name="Mol. Biosyst.">
        <title>Complete genome sequence and comparative analysis of Shewanella violacea, a psychrophilic and piezophilic bacterium from deep sea floor sediments.</title>
        <authorList>
            <person name="Aono E."/>
            <person name="Baba T."/>
            <person name="Ara T."/>
            <person name="Nishi T."/>
            <person name="Nakamichi T."/>
            <person name="Inamoto E."/>
            <person name="Toyonaga H."/>
            <person name="Hasegawa M."/>
            <person name="Takai Y."/>
            <person name="Okumura Y."/>
            <person name="Baba M."/>
            <person name="Tomita M."/>
            <person name="Kato C."/>
            <person name="Oshima T."/>
            <person name="Nakasone K."/>
            <person name="Mori H."/>
        </authorList>
    </citation>
    <scope>NUCLEOTIDE SEQUENCE [LARGE SCALE GENOMIC DNA]</scope>
    <source>
        <strain evidence="2">JCM 10179 / CIP 106290 / LMG 19151 / DSS12</strain>
    </source>
</reference>
<accession>D4ZFR8</accession>
<dbReference type="EMBL" id="AP011177">
    <property type="protein sequence ID" value="BAJ00517.1"/>
    <property type="molecule type" value="Genomic_DNA"/>
</dbReference>
<organism evidence="1 2">
    <name type="scientific">Shewanella violacea (strain JCM 10179 / CIP 106290 / LMG 19151 / DSS12)</name>
    <dbReference type="NCBI Taxonomy" id="637905"/>
    <lineage>
        <taxon>Bacteria</taxon>
        <taxon>Pseudomonadati</taxon>
        <taxon>Pseudomonadota</taxon>
        <taxon>Gammaproteobacteria</taxon>
        <taxon>Alteromonadales</taxon>
        <taxon>Shewanellaceae</taxon>
        <taxon>Shewanella</taxon>
    </lineage>
</organism>
<dbReference type="AlphaFoldDB" id="D4ZFR8"/>
<evidence type="ECO:0000313" key="1">
    <source>
        <dbReference type="EMBL" id="BAJ00517.1"/>
    </source>
</evidence>
<gene>
    <name evidence="1" type="ordered locus">SVI_0546</name>
</gene>
<dbReference type="KEGG" id="svo:SVI_0546"/>
<dbReference type="HOGENOM" id="CLU_3276602_0_0_6"/>
<evidence type="ECO:0000313" key="2">
    <source>
        <dbReference type="Proteomes" id="UP000002350"/>
    </source>
</evidence>